<keyword evidence="3" id="KW-0488">Methylation</keyword>
<dbReference type="Pfam" id="PF00015">
    <property type="entry name" value="MCPsignal"/>
    <property type="match status" value="1"/>
</dbReference>
<comment type="subcellular location">
    <subcellularLocation>
        <location evidence="1">Cell membrane</location>
        <topology evidence="1">Multi-pass membrane protein</topology>
    </subcellularLocation>
</comment>
<proteinExistence type="inferred from homology"/>
<dbReference type="PROSITE" id="PS50885">
    <property type="entry name" value="HAMP"/>
    <property type="match status" value="1"/>
</dbReference>
<feature type="domain" description="HAMP" evidence="13">
    <location>
        <begin position="272"/>
        <end position="326"/>
    </location>
</feature>
<evidence type="ECO:0000256" key="8">
    <source>
        <dbReference type="ARBA" id="ARBA00023224"/>
    </source>
</evidence>
<evidence type="ECO:0000313" key="15">
    <source>
        <dbReference type="Proteomes" id="UP000315947"/>
    </source>
</evidence>
<evidence type="ECO:0000259" key="12">
    <source>
        <dbReference type="PROSITE" id="PS50111"/>
    </source>
</evidence>
<sequence>MTIKQKMWGLVALCVVSIVTILMVAMGANSRMAAISDVIVEASQLEVSLLNLRRNEKDFQLRLNEKYKVKFESNSLSFKRQLQVLIKDMSELSIDAPVLEALSISIDSYHTQFMSYAIAAEKLGLDNESGMYRLFYYNITTLSNTDKSEIIRLLRSAELFIATNTPSYLKAYTELYNKTKGEKTDENYAVKQLNNTFNEIVKQKELIGLKYNSGLRGHVRSNAHNVEALFSKVRILLDTVEKEERLLVWEVLLSLLFLIVAVFIFIEFKMINNIITPLENLSRVFNELGEEGGDLQYRLNVIGQDELSKISVGFNNFIGKIHHSVTEVAASGVELLEASKSIEEQSKLTFTNSSLQRDNVTQTVAAIYEMGATVNEIANNASQAADAANEAESKAKDGQLVILQTTALIETLSLDIKHASDVVSTLSDNTRRIEGVLDIIRDVADQTNLLALNAAIEAARAGEQGRGFAVVADEVRLLASRTSNSTSEIQEMIVSLQAEAEKAVLTIHRSLELTDEVVVSTASTSIAFASISDNVILISDMNTQMATATEEQSTVVNELNVNMEVVQDGTLKSSETAVELTDSSERLDELSQRLAKIVQDFKI</sequence>
<evidence type="ECO:0000256" key="11">
    <source>
        <dbReference type="SAM" id="Phobius"/>
    </source>
</evidence>
<dbReference type="CDD" id="cd11386">
    <property type="entry name" value="MCP_signal"/>
    <property type="match status" value="1"/>
</dbReference>
<keyword evidence="4" id="KW-0145">Chemotaxis</keyword>
<evidence type="ECO:0000256" key="3">
    <source>
        <dbReference type="ARBA" id="ARBA00022481"/>
    </source>
</evidence>
<gene>
    <name evidence="14" type="ORF">FM037_13360</name>
</gene>
<keyword evidence="8 10" id="KW-0807">Transducer</keyword>
<dbReference type="Pfam" id="PF00672">
    <property type="entry name" value="HAMP"/>
    <property type="match status" value="1"/>
</dbReference>
<dbReference type="SUPFAM" id="SSF58104">
    <property type="entry name" value="Methyl-accepting chemotaxis protein (MCP) signaling domain"/>
    <property type="match status" value="1"/>
</dbReference>
<keyword evidence="2" id="KW-1003">Cell membrane</keyword>
<feature type="transmembrane region" description="Helical" evidence="11">
    <location>
        <begin position="246"/>
        <end position="266"/>
    </location>
</feature>
<evidence type="ECO:0000256" key="6">
    <source>
        <dbReference type="ARBA" id="ARBA00022989"/>
    </source>
</evidence>
<keyword evidence="5 11" id="KW-0812">Transmembrane</keyword>
<name>A0ABX5WZ13_9GAMM</name>
<evidence type="ECO:0000256" key="5">
    <source>
        <dbReference type="ARBA" id="ARBA00022692"/>
    </source>
</evidence>
<dbReference type="EMBL" id="CP041614">
    <property type="protein sequence ID" value="QDO84046.1"/>
    <property type="molecule type" value="Genomic_DNA"/>
</dbReference>
<evidence type="ECO:0000313" key="14">
    <source>
        <dbReference type="EMBL" id="QDO84046.1"/>
    </source>
</evidence>
<protein>
    <submittedName>
        <fullName evidence="14">Methyl-accepting chemotaxis protein</fullName>
    </submittedName>
</protein>
<reference evidence="14 15" key="1">
    <citation type="submission" date="2019-07" db="EMBL/GenBank/DDBJ databases">
        <title>Shewanella sp. YLB-06 whole genomic sequence.</title>
        <authorList>
            <person name="Yu L."/>
        </authorList>
    </citation>
    <scope>NUCLEOTIDE SEQUENCE [LARGE SCALE GENOMIC DNA]</scope>
    <source>
        <strain evidence="14 15">YLB-06</strain>
    </source>
</reference>
<keyword evidence="7 11" id="KW-0472">Membrane</keyword>
<dbReference type="InterPro" id="IPR004089">
    <property type="entry name" value="MCPsignal_dom"/>
</dbReference>
<comment type="similarity">
    <text evidence="9">Belongs to the methyl-accepting chemotaxis (MCP) protein family.</text>
</comment>
<dbReference type="InterPro" id="IPR003660">
    <property type="entry name" value="HAMP_dom"/>
</dbReference>
<organism evidence="14 15">
    <name type="scientific">Shewanella psychropiezotolerans</name>
    <dbReference type="NCBI Taxonomy" id="2593655"/>
    <lineage>
        <taxon>Bacteria</taxon>
        <taxon>Pseudomonadati</taxon>
        <taxon>Pseudomonadota</taxon>
        <taxon>Gammaproteobacteria</taxon>
        <taxon>Alteromonadales</taxon>
        <taxon>Shewanellaceae</taxon>
        <taxon>Shewanella</taxon>
    </lineage>
</organism>
<feature type="domain" description="Methyl-accepting transducer" evidence="12">
    <location>
        <begin position="331"/>
        <end position="567"/>
    </location>
</feature>
<evidence type="ECO:0000256" key="2">
    <source>
        <dbReference type="ARBA" id="ARBA00022475"/>
    </source>
</evidence>
<accession>A0ABX5WZ13</accession>
<evidence type="ECO:0000259" key="13">
    <source>
        <dbReference type="PROSITE" id="PS50885"/>
    </source>
</evidence>
<dbReference type="CDD" id="cd06225">
    <property type="entry name" value="HAMP"/>
    <property type="match status" value="1"/>
</dbReference>
<keyword evidence="6 11" id="KW-1133">Transmembrane helix</keyword>
<dbReference type="Gene3D" id="1.10.287.950">
    <property type="entry name" value="Methyl-accepting chemotaxis protein"/>
    <property type="match status" value="1"/>
</dbReference>
<dbReference type="PANTHER" id="PTHR32089">
    <property type="entry name" value="METHYL-ACCEPTING CHEMOTAXIS PROTEIN MCPB"/>
    <property type="match status" value="1"/>
</dbReference>
<keyword evidence="15" id="KW-1185">Reference proteome</keyword>
<evidence type="ECO:0000256" key="1">
    <source>
        <dbReference type="ARBA" id="ARBA00004651"/>
    </source>
</evidence>
<evidence type="ECO:0000256" key="4">
    <source>
        <dbReference type="ARBA" id="ARBA00022500"/>
    </source>
</evidence>
<dbReference type="Proteomes" id="UP000315947">
    <property type="component" value="Chromosome"/>
</dbReference>
<evidence type="ECO:0000256" key="7">
    <source>
        <dbReference type="ARBA" id="ARBA00023136"/>
    </source>
</evidence>
<evidence type="ECO:0000256" key="10">
    <source>
        <dbReference type="PROSITE-ProRule" id="PRU00284"/>
    </source>
</evidence>
<evidence type="ECO:0000256" key="9">
    <source>
        <dbReference type="ARBA" id="ARBA00029447"/>
    </source>
</evidence>
<dbReference type="PROSITE" id="PS50111">
    <property type="entry name" value="CHEMOTAXIS_TRANSDUC_2"/>
    <property type="match status" value="1"/>
</dbReference>
<dbReference type="PANTHER" id="PTHR32089:SF39">
    <property type="entry name" value="METHYL-ACCEPTING CHEMOTAXIS PROTEIN HLYB"/>
    <property type="match status" value="1"/>
</dbReference>
<dbReference type="SMART" id="SM00304">
    <property type="entry name" value="HAMP"/>
    <property type="match status" value="1"/>
</dbReference>
<dbReference type="RefSeq" id="WP_144046412.1">
    <property type="nucleotide sequence ID" value="NZ_CP041614.1"/>
</dbReference>
<dbReference type="SMART" id="SM00283">
    <property type="entry name" value="MA"/>
    <property type="match status" value="1"/>
</dbReference>